<sequence>MYMEERIDFVASLPISAAPAKRSLINLNVKITNNTNKASACVFPNNISVRLPGVRQQIFDDVNLCKLVMQTAADKLFPEPEQIFEWYKYYTSGLGKLGWVLQARNYENTTIDQAGLTLETLALQLAKPHIGDKAPIITSCFEQAMAAVKNTPGALELFNMKEETKQNRKYDLGPVWYDEKGQANMVVNCISFDSREGIIDVLNWKSTTQSTTVKSGATHAYLDNNVFPKLRNTLVAKYETMFNNFVLGMPDF</sequence>
<protein>
    <submittedName>
        <fullName evidence="1">Uncharacterized protein</fullName>
    </submittedName>
</protein>
<dbReference type="RefSeq" id="WP_064675657.1">
    <property type="nucleotide sequence ID" value="NZ_CP014870.1"/>
</dbReference>
<dbReference type="EMBL" id="CP014870">
    <property type="protein sequence ID" value="ANJ54047.1"/>
    <property type="molecule type" value="Genomic_DNA"/>
</dbReference>
<evidence type="ECO:0000313" key="1">
    <source>
        <dbReference type="EMBL" id="ANJ54047.1"/>
    </source>
</evidence>
<dbReference type="AlphaFoldDB" id="A0A191YME2"/>
<accession>A0A191YME2</accession>
<dbReference type="KEGG" id="psil:PMA3_02320"/>
<gene>
    <name evidence="1" type="ORF">PMA3_02320</name>
</gene>
<keyword evidence="2" id="KW-1185">Reference proteome</keyword>
<dbReference type="Proteomes" id="UP000078354">
    <property type="component" value="Chromosome"/>
</dbReference>
<organism evidence="1 2">
    <name type="scientific">Pseudomonas silesiensis</name>
    <dbReference type="NCBI Taxonomy" id="1853130"/>
    <lineage>
        <taxon>Bacteria</taxon>
        <taxon>Pseudomonadati</taxon>
        <taxon>Pseudomonadota</taxon>
        <taxon>Gammaproteobacteria</taxon>
        <taxon>Pseudomonadales</taxon>
        <taxon>Pseudomonadaceae</taxon>
        <taxon>Pseudomonas</taxon>
    </lineage>
</organism>
<name>A0A191YME2_9PSED</name>
<reference evidence="1 2" key="1">
    <citation type="journal article" date="2018" name="Syst. Appl. Microbiol.">
        <title>Pseudomonas silesiensis sp. nov. strain A3T isolated from a biological pesticide sewage treatment plant and analysis of the complete genome sequence.</title>
        <authorList>
            <person name="Kaminski M.A."/>
            <person name="Furmanczyk E.M."/>
            <person name="Sobczak A."/>
            <person name="Dziembowski A."/>
            <person name="Lipinski L."/>
        </authorList>
    </citation>
    <scope>NUCLEOTIDE SEQUENCE [LARGE SCALE GENOMIC DNA]</scope>
    <source>
        <strain evidence="1 2">A3</strain>
    </source>
</reference>
<dbReference type="OrthoDB" id="650920at2"/>
<evidence type="ECO:0000313" key="2">
    <source>
        <dbReference type="Proteomes" id="UP000078354"/>
    </source>
</evidence>
<dbReference type="STRING" id="1853130.PMA3_02320"/>
<proteinExistence type="predicted"/>